<feature type="compositionally biased region" description="Polar residues" evidence="1">
    <location>
        <begin position="366"/>
        <end position="389"/>
    </location>
</feature>
<feature type="compositionally biased region" description="Basic and acidic residues" evidence="1">
    <location>
        <begin position="188"/>
        <end position="212"/>
    </location>
</feature>
<feature type="compositionally biased region" description="Low complexity" evidence="1">
    <location>
        <begin position="274"/>
        <end position="289"/>
    </location>
</feature>
<sequence>MRNAEGIRTGMRPVSGVRRAFLHCERSVIQNLHACCRALPATQASAKVYLARHRIAKFSLPASERLSGRFLEGTSGRNMGRACRGDGAFFWLFARHFRKLRRILLERRTRRFLDEMIHKYADIRLSARTKGEMSRKRRRSEATGVLKSTNGCSEMAQCYGDRDDHSTSSSCRTESEQSSRLSSSALLDSERQSRKGRERQQQQEQQDEYRWRMSDARTVSEYGSAFSSTRLTSLLEEEDVDNNAQSSHVGSRRGSDSSSTASKVRETEENLDHCCGSSECESSSTLVESAPTSTSTQPTDDNQAEDQSEMSGSQADTPPASSSETLPRLRPTPPEHRVVPNCCDFFPSPHPHYAKEVIGGGKCEGATSNTPSPTNDASPDTQSTNQDAESANSSSSTNSNSNSGPSENSRARHESNDDFEMWDYICPQHARRNYANEWF</sequence>
<evidence type="ECO:0000313" key="2">
    <source>
        <dbReference type="EMBL" id="EGZ24791.1"/>
    </source>
</evidence>
<feature type="region of interest" description="Disordered" evidence="1">
    <location>
        <begin position="161"/>
        <end position="212"/>
    </location>
</feature>
<dbReference type="InParanoid" id="G4YTQ4"/>
<dbReference type="RefSeq" id="XP_009520079.1">
    <property type="nucleotide sequence ID" value="XM_009521784.1"/>
</dbReference>
<feature type="region of interest" description="Disordered" evidence="1">
    <location>
        <begin position="236"/>
        <end position="334"/>
    </location>
</feature>
<organism evidence="2 3">
    <name type="scientific">Phytophthora sojae (strain P6497)</name>
    <name type="common">Soybean stem and root rot agent</name>
    <name type="synonym">Phytophthora megasperma f. sp. glycines</name>
    <dbReference type="NCBI Taxonomy" id="1094619"/>
    <lineage>
        <taxon>Eukaryota</taxon>
        <taxon>Sar</taxon>
        <taxon>Stramenopiles</taxon>
        <taxon>Oomycota</taxon>
        <taxon>Peronosporomycetes</taxon>
        <taxon>Peronosporales</taxon>
        <taxon>Peronosporaceae</taxon>
        <taxon>Phytophthora</taxon>
    </lineage>
</organism>
<dbReference type="OMA" id="DFEMWDY"/>
<dbReference type="SMR" id="G4YTQ4"/>
<proteinExistence type="predicted"/>
<dbReference type="EMBL" id="JH159152">
    <property type="protein sequence ID" value="EGZ24791.1"/>
    <property type="molecule type" value="Genomic_DNA"/>
</dbReference>
<reference evidence="2 3" key="1">
    <citation type="journal article" date="2006" name="Science">
        <title>Phytophthora genome sequences uncover evolutionary origins and mechanisms of pathogenesis.</title>
        <authorList>
            <person name="Tyler B.M."/>
            <person name="Tripathy S."/>
            <person name="Zhang X."/>
            <person name="Dehal P."/>
            <person name="Jiang R.H."/>
            <person name="Aerts A."/>
            <person name="Arredondo F.D."/>
            <person name="Baxter L."/>
            <person name="Bensasson D."/>
            <person name="Beynon J.L."/>
            <person name="Chapman J."/>
            <person name="Damasceno C.M."/>
            <person name="Dorrance A.E."/>
            <person name="Dou D."/>
            <person name="Dickerman A.W."/>
            <person name="Dubchak I.L."/>
            <person name="Garbelotto M."/>
            <person name="Gijzen M."/>
            <person name="Gordon S.G."/>
            <person name="Govers F."/>
            <person name="Grunwald N.J."/>
            <person name="Huang W."/>
            <person name="Ivors K.L."/>
            <person name="Jones R.W."/>
            <person name="Kamoun S."/>
            <person name="Krampis K."/>
            <person name="Lamour K.H."/>
            <person name="Lee M.K."/>
            <person name="McDonald W.H."/>
            <person name="Medina M."/>
            <person name="Meijer H.J."/>
            <person name="Nordberg E.K."/>
            <person name="Maclean D.J."/>
            <person name="Ospina-Giraldo M.D."/>
            <person name="Morris P.F."/>
            <person name="Phuntumart V."/>
            <person name="Putnam N.H."/>
            <person name="Rash S."/>
            <person name="Rose J.K."/>
            <person name="Sakihama Y."/>
            <person name="Salamov A.A."/>
            <person name="Savidor A."/>
            <person name="Scheuring C.F."/>
            <person name="Smith B.M."/>
            <person name="Sobral B.W."/>
            <person name="Terry A."/>
            <person name="Torto-Alalibo T.A."/>
            <person name="Win J."/>
            <person name="Xu Z."/>
            <person name="Zhang H."/>
            <person name="Grigoriev I.V."/>
            <person name="Rokhsar D.S."/>
            <person name="Boore J.L."/>
        </authorList>
    </citation>
    <scope>NUCLEOTIDE SEQUENCE [LARGE SCALE GENOMIC DNA]</scope>
    <source>
        <strain evidence="2 3">P6497</strain>
    </source>
</reference>
<dbReference type="AlphaFoldDB" id="G4YTQ4"/>
<gene>
    <name evidence="2" type="ORF">PHYSODRAFT_325864</name>
</gene>
<feature type="compositionally biased region" description="Low complexity" evidence="1">
    <location>
        <begin position="167"/>
        <end position="187"/>
    </location>
</feature>
<feature type="region of interest" description="Disordered" evidence="1">
    <location>
        <begin position="364"/>
        <end position="415"/>
    </location>
</feature>
<dbReference type="Proteomes" id="UP000002640">
    <property type="component" value="Unassembled WGS sequence"/>
</dbReference>
<feature type="compositionally biased region" description="Polar residues" evidence="1">
    <location>
        <begin position="309"/>
        <end position="325"/>
    </location>
</feature>
<name>G4YTQ4_PHYSP</name>
<accession>G4YTQ4</accession>
<dbReference type="KEGG" id="psoj:PHYSODRAFT_325864"/>
<evidence type="ECO:0000313" key="3">
    <source>
        <dbReference type="Proteomes" id="UP000002640"/>
    </source>
</evidence>
<feature type="compositionally biased region" description="Basic and acidic residues" evidence="1">
    <location>
        <begin position="263"/>
        <end position="272"/>
    </location>
</feature>
<feature type="compositionally biased region" description="Low complexity" evidence="1">
    <location>
        <begin position="390"/>
        <end position="408"/>
    </location>
</feature>
<feature type="compositionally biased region" description="Polar residues" evidence="1">
    <location>
        <begin position="290"/>
        <end position="301"/>
    </location>
</feature>
<keyword evidence="3" id="KW-1185">Reference proteome</keyword>
<evidence type="ECO:0000256" key="1">
    <source>
        <dbReference type="SAM" id="MobiDB-lite"/>
    </source>
</evidence>
<protein>
    <submittedName>
        <fullName evidence="2">Uncharacterized protein</fullName>
    </submittedName>
</protein>
<dbReference type="GeneID" id="20645329"/>